<keyword evidence="7" id="KW-1003">Cell membrane</keyword>
<accession>A0A7Y9I413</accession>
<dbReference type="Pfam" id="PF00902">
    <property type="entry name" value="TatC"/>
    <property type="match status" value="1"/>
</dbReference>
<evidence type="ECO:0000256" key="6">
    <source>
        <dbReference type="ARBA" id="ARBA00023136"/>
    </source>
</evidence>
<keyword evidence="6 7" id="KW-0472">Membrane</keyword>
<keyword evidence="5 7" id="KW-0811">Translocation</keyword>
<feature type="transmembrane region" description="Helical" evidence="7">
    <location>
        <begin position="12"/>
        <end position="31"/>
    </location>
</feature>
<comment type="similarity">
    <text evidence="7">Belongs to the TatC family.</text>
</comment>
<dbReference type="PRINTS" id="PR01840">
    <property type="entry name" value="TATCFAMILY"/>
</dbReference>
<evidence type="ECO:0000256" key="4">
    <source>
        <dbReference type="ARBA" id="ARBA00022989"/>
    </source>
</evidence>
<protein>
    <recommendedName>
        <fullName evidence="7">Sec-independent protein translocase protein TatC</fullName>
    </recommendedName>
</protein>
<dbReference type="Proteomes" id="UP000569914">
    <property type="component" value="Unassembled WGS sequence"/>
</dbReference>
<dbReference type="GO" id="GO:0009977">
    <property type="term" value="F:proton motive force dependent protein transmembrane transporter activity"/>
    <property type="evidence" value="ECO:0007669"/>
    <property type="project" value="TreeGrafter"/>
</dbReference>
<feature type="transmembrane region" description="Helical" evidence="7">
    <location>
        <begin position="219"/>
        <end position="240"/>
    </location>
</feature>
<evidence type="ECO:0000256" key="2">
    <source>
        <dbReference type="ARBA" id="ARBA00022692"/>
    </source>
</evidence>
<evidence type="ECO:0000256" key="5">
    <source>
        <dbReference type="ARBA" id="ARBA00023010"/>
    </source>
</evidence>
<dbReference type="GO" id="GO:0043953">
    <property type="term" value="P:protein transport by the Tat complex"/>
    <property type="evidence" value="ECO:0007669"/>
    <property type="project" value="UniProtKB-UniRule"/>
</dbReference>
<dbReference type="AlphaFoldDB" id="A0A7Y9I413"/>
<feature type="transmembrane region" description="Helical" evidence="7">
    <location>
        <begin position="160"/>
        <end position="183"/>
    </location>
</feature>
<organism evidence="8 9">
    <name type="scientific">Microlunatus parietis</name>
    <dbReference type="NCBI Taxonomy" id="682979"/>
    <lineage>
        <taxon>Bacteria</taxon>
        <taxon>Bacillati</taxon>
        <taxon>Actinomycetota</taxon>
        <taxon>Actinomycetes</taxon>
        <taxon>Propionibacteriales</taxon>
        <taxon>Propionibacteriaceae</taxon>
        <taxon>Microlunatus</taxon>
    </lineage>
</organism>
<keyword evidence="4 7" id="KW-1133">Transmembrane helix</keyword>
<dbReference type="EMBL" id="JACCBU010000001">
    <property type="protein sequence ID" value="NYE69580.1"/>
    <property type="molecule type" value="Genomic_DNA"/>
</dbReference>
<dbReference type="NCBIfam" id="TIGR00945">
    <property type="entry name" value="tatC"/>
    <property type="match status" value="1"/>
</dbReference>
<dbReference type="InterPro" id="IPR002033">
    <property type="entry name" value="TatC"/>
</dbReference>
<evidence type="ECO:0000313" key="9">
    <source>
        <dbReference type="Proteomes" id="UP000569914"/>
    </source>
</evidence>
<dbReference type="PANTHER" id="PTHR30371:SF0">
    <property type="entry name" value="SEC-INDEPENDENT PROTEIN TRANSLOCASE PROTEIN TATC, CHLOROPLASTIC-RELATED"/>
    <property type="match status" value="1"/>
</dbReference>
<proteinExistence type="inferred from homology"/>
<keyword evidence="9" id="KW-1185">Reference proteome</keyword>
<dbReference type="HAMAP" id="MF_00902">
    <property type="entry name" value="TatC"/>
    <property type="match status" value="1"/>
</dbReference>
<reference evidence="8 9" key="1">
    <citation type="submission" date="2020-07" db="EMBL/GenBank/DDBJ databases">
        <title>Sequencing the genomes of 1000 actinobacteria strains.</title>
        <authorList>
            <person name="Klenk H.-P."/>
        </authorList>
    </citation>
    <scope>NUCLEOTIDE SEQUENCE [LARGE SCALE GENOMIC DNA]</scope>
    <source>
        <strain evidence="8 9">DSM 22083</strain>
    </source>
</reference>
<keyword evidence="2 7" id="KW-0812">Transmembrane</keyword>
<comment type="caution">
    <text evidence="8">The sequence shown here is derived from an EMBL/GenBank/DDBJ whole genome shotgun (WGS) entry which is preliminary data.</text>
</comment>
<feature type="transmembrane region" description="Helical" evidence="7">
    <location>
        <begin position="74"/>
        <end position="98"/>
    </location>
</feature>
<feature type="transmembrane region" description="Helical" evidence="7">
    <location>
        <begin position="195"/>
        <end position="213"/>
    </location>
</feature>
<evidence type="ECO:0000256" key="1">
    <source>
        <dbReference type="ARBA" id="ARBA00004141"/>
    </source>
</evidence>
<comment type="function">
    <text evidence="7">Part of the twin-arginine translocation (Tat) system that transports large folded proteins containing a characteristic twin-arginine motif in their signal peptide across membranes. Together with TatB, TatC is part of a receptor directly interacting with Tat signal peptides.</text>
</comment>
<keyword evidence="7" id="KW-0813">Transport</keyword>
<dbReference type="RefSeq" id="WP_179748445.1">
    <property type="nucleotide sequence ID" value="NZ_JACCBU010000001.1"/>
</dbReference>
<evidence type="ECO:0000313" key="8">
    <source>
        <dbReference type="EMBL" id="NYE69580.1"/>
    </source>
</evidence>
<comment type="subunit">
    <text evidence="7">The Tat system comprises two distinct complexes: a TatABC complex, containing multiple copies of TatA, TatB and TatC subunits, and a separate TatA complex, containing only TatA subunits. Substrates initially bind to the TatABC complex, which probably triggers association of the separate TatA complex to form the active translocon.</text>
</comment>
<comment type="subcellular location">
    <subcellularLocation>
        <location evidence="7">Cell membrane</location>
        <topology evidence="7">Multi-pass membrane protein</topology>
    </subcellularLocation>
    <subcellularLocation>
        <location evidence="1">Membrane</location>
        <topology evidence="1">Multi-pass membrane protein</topology>
    </subcellularLocation>
</comment>
<keyword evidence="3 7" id="KW-0653">Protein transport</keyword>
<dbReference type="GO" id="GO:0065002">
    <property type="term" value="P:intracellular protein transmembrane transport"/>
    <property type="evidence" value="ECO:0007669"/>
    <property type="project" value="TreeGrafter"/>
</dbReference>
<evidence type="ECO:0000256" key="3">
    <source>
        <dbReference type="ARBA" id="ARBA00022927"/>
    </source>
</evidence>
<name>A0A7Y9I413_9ACTN</name>
<feature type="transmembrane region" description="Helical" evidence="7">
    <location>
        <begin position="110"/>
        <end position="131"/>
    </location>
</feature>
<evidence type="ECO:0000256" key="7">
    <source>
        <dbReference type="HAMAP-Rule" id="MF_00902"/>
    </source>
</evidence>
<sequence length="280" mass="30538">MTLFEHLAELRYRLVICVLAILAASIVAFIFNGPLVSLLTRPYILAGELVKETRPEIKMELILDGVTSPFTVSLAIAGLAGLVVSSPVWLYQVWAFIVPGLLAKEKKWSLIVVGAAVPLFLVGVSMGYFIMPRAVAILVGFTPEDQQLTNLQGLPAFLGFMVRLMVIFGLAFEVPLFIVMLNVVGVLPAKMISKYRAYIIFGMFVFAAIATPTPDAFTMLLLALPMTVLVILSEAIAYALDRRKGKLNKSEDSVDHSVDDDAALRALEAEESGTTSDEKK</sequence>
<dbReference type="GO" id="GO:0033281">
    <property type="term" value="C:TAT protein transport complex"/>
    <property type="evidence" value="ECO:0007669"/>
    <property type="project" value="UniProtKB-UniRule"/>
</dbReference>
<gene>
    <name evidence="7" type="primary">tatC</name>
    <name evidence="8" type="ORF">BKA15_000909</name>
</gene>
<dbReference type="PANTHER" id="PTHR30371">
    <property type="entry name" value="SEC-INDEPENDENT PROTEIN TRANSLOCASE PROTEIN TATC"/>
    <property type="match status" value="1"/>
</dbReference>